<keyword evidence="5 8" id="KW-0658">Purine biosynthesis</keyword>
<evidence type="ECO:0000313" key="11">
    <source>
        <dbReference type="Proteomes" id="UP000320390"/>
    </source>
</evidence>
<proteinExistence type="inferred from homology"/>
<protein>
    <recommendedName>
        <fullName evidence="8">Phosphoribosylaminoimidazole-succinocarboxamide synthase</fullName>
        <ecNumber evidence="8">6.3.2.6</ecNumber>
    </recommendedName>
    <alternativeName>
        <fullName evidence="8">SAICAR synthetase</fullName>
    </alternativeName>
</protein>
<dbReference type="NCBIfam" id="TIGR00081">
    <property type="entry name" value="purC"/>
    <property type="match status" value="1"/>
</dbReference>
<dbReference type="InterPro" id="IPR001636">
    <property type="entry name" value="SAICAR_synth"/>
</dbReference>
<organism evidence="10 11">
    <name type="scientific">Saltatorellus ferox</name>
    <dbReference type="NCBI Taxonomy" id="2528018"/>
    <lineage>
        <taxon>Bacteria</taxon>
        <taxon>Pseudomonadati</taxon>
        <taxon>Planctomycetota</taxon>
        <taxon>Planctomycetia</taxon>
        <taxon>Planctomycetia incertae sedis</taxon>
        <taxon>Saltatorellus</taxon>
    </lineage>
</organism>
<dbReference type="OrthoDB" id="9801549at2"/>
<evidence type="ECO:0000256" key="2">
    <source>
        <dbReference type="ARBA" id="ARBA00010190"/>
    </source>
</evidence>
<dbReference type="GO" id="GO:0005524">
    <property type="term" value="F:ATP binding"/>
    <property type="evidence" value="ECO:0007669"/>
    <property type="project" value="UniProtKB-KW"/>
</dbReference>
<dbReference type="UniPathway" id="UPA00074">
    <property type="reaction ID" value="UER00131"/>
</dbReference>
<dbReference type="GO" id="GO:0005737">
    <property type="term" value="C:cytoplasm"/>
    <property type="evidence" value="ECO:0007669"/>
    <property type="project" value="TreeGrafter"/>
</dbReference>
<evidence type="ECO:0000256" key="3">
    <source>
        <dbReference type="ARBA" id="ARBA00022598"/>
    </source>
</evidence>
<accession>A0A518ETI6</accession>
<name>A0A518ETI6_9BACT</name>
<dbReference type="EC" id="6.3.2.6" evidence="8"/>
<dbReference type="GO" id="GO:0004639">
    <property type="term" value="F:phosphoribosylaminoimidazolesuccinocarboxamide synthase activity"/>
    <property type="evidence" value="ECO:0007669"/>
    <property type="project" value="UniProtKB-UniRule"/>
</dbReference>
<dbReference type="SUPFAM" id="SSF56104">
    <property type="entry name" value="SAICAR synthase-like"/>
    <property type="match status" value="1"/>
</dbReference>
<keyword evidence="6 8" id="KW-0067">ATP-binding</keyword>
<dbReference type="Gene3D" id="3.30.200.20">
    <property type="entry name" value="Phosphorylase Kinase, domain 1"/>
    <property type="match status" value="1"/>
</dbReference>
<dbReference type="Gene3D" id="3.30.470.20">
    <property type="entry name" value="ATP-grasp fold, B domain"/>
    <property type="match status" value="1"/>
</dbReference>
<dbReference type="HAMAP" id="MF_00137">
    <property type="entry name" value="SAICAR_synth"/>
    <property type="match status" value="1"/>
</dbReference>
<dbReference type="PANTHER" id="PTHR43700">
    <property type="entry name" value="PHOSPHORIBOSYLAMINOIMIDAZOLE-SUCCINOCARBOXAMIDE SYNTHASE"/>
    <property type="match status" value="1"/>
</dbReference>
<evidence type="ECO:0000256" key="1">
    <source>
        <dbReference type="ARBA" id="ARBA00004672"/>
    </source>
</evidence>
<gene>
    <name evidence="10" type="primary">purC_2</name>
    <name evidence="8" type="synonym">purC</name>
    <name evidence="10" type="ORF">Poly30_29200</name>
</gene>
<dbReference type="RefSeq" id="WP_145198390.1">
    <property type="nucleotide sequence ID" value="NZ_CP036434.1"/>
</dbReference>
<evidence type="ECO:0000256" key="6">
    <source>
        <dbReference type="ARBA" id="ARBA00022840"/>
    </source>
</evidence>
<sequence length="298" mass="33973">MTDVYLGRDDRPAQLEQIASGKVRDIYSLGADHLLFVTTDRVSAFDVVMNQGMPHKGRVLTQIAAHWFERTRGICKNHLVSTSIDEVEDLDPEWRERLRGRVMIVTRCEPDPIEWVVRGHIAGSGWKEYQETQSICGIPLPAGLKQAERLPEPIVTPTTKQEAHDRPLSPDEARDLIGEERWEEGKALCLRLFQFGTEELAPHGLRLADTKFELGVRNGKTLLIDEALTPDSSRMWAEADYRTGISPPSYDKQILRDWLETLDWNKEYPAPELDPEVVSRVAERYLEVCEMITGSRPD</sequence>
<dbReference type="PANTHER" id="PTHR43700:SF1">
    <property type="entry name" value="PHOSPHORIBOSYLAMINOIMIDAZOLE-SUCCINOCARBOXAMIDE SYNTHASE"/>
    <property type="match status" value="1"/>
</dbReference>
<comment type="pathway">
    <text evidence="1 8">Purine metabolism; IMP biosynthesis via de novo pathway; 5-amino-1-(5-phospho-D-ribosyl)imidazole-4-carboxamide from 5-amino-1-(5-phospho-D-ribosyl)imidazole-4-carboxylate: step 1/2.</text>
</comment>
<dbReference type="EMBL" id="CP036434">
    <property type="protein sequence ID" value="QDV07396.1"/>
    <property type="molecule type" value="Genomic_DNA"/>
</dbReference>
<dbReference type="AlphaFoldDB" id="A0A518ETI6"/>
<evidence type="ECO:0000256" key="8">
    <source>
        <dbReference type="HAMAP-Rule" id="MF_00137"/>
    </source>
</evidence>
<keyword evidence="11" id="KW-1185">Reference proteome</keyword>
<evidence type="ECO:0000256" key="4">
    <source>
        <dbReference type="ARBA" id="ARBA00022741"/>
    </source>
</evidence>
<dbReference type="NCBIfam" id="NF010568">
    <property type="entry name" value="PRK13961.1"/>
    <property type="match status" value="1"/>
</dbReference>
<evidence type="ECO:0000256" key="7">
    <source>
        <dbReference type="ARBA" id="ARBA00048475"/>
    </source>
</evidence>
<dbReference type="CDD" id="cd01414">
    <property type="entry name" value="SAICAR_synt_Sc"/>
    <property type="match status" value="1"/>
</dbReference>
<comment type="similarity">
    <text evidence="2 8">Belongs to the SAICAR synthetase family.</text>
</comment>
<reference evidence="10 11" key="1">
    <citation type="submission" date="2019-02" db="EMBL/GenBank/DDBJ databases">
        <title>Deep-cultivation of Planctomycetes and their phenomic and genomic characterization uncovers novel biology.</title>
        <authorList>
            <person name="Wiegand S."/>
            <person name="Jogler M."/>
            <person name="Boedeker C."/>
            <person name="Pinto D."/>
            <person name="Vollmers J."/>
            <person name="Rivas-Marin E."/>
            <person name="Kohn T."/>
            <person name="Peeters S.H."/>
            <person name="Heuer A."/>
            <person name="Rast P."/>
            <person name="Oberbeckmann S."/>
            <person name="Bunk B."/>
            <person name="Jeske O."/>
            <person name="Meyerdierks A."/>
            <person name="Storesund J.E."/>
            <person name="Kallscheuer N."/>
            <person name="Luecker S."/>
            <person name="Lage O.M."/>
            <person name="Pohl T."/>
            <person name="Merkel B.J."/>
            <person name="Hornburger P."/>
            <person name="Mueller R.-W."/>
            <person name="Bruemmer F."/>
            <person name="Labrenz M."/>
            <person name="Spormann A.M."/>
            <person name="Op den Camp H."/>
            <person name="Overmann J."/>
            <person name="Amann R."/>
            <person name="Jetten M.S.M."/>
            <person name="Mascher T."/>
            <person name="Medema M.H."/>
            <person name="Devos D.P."/>
            <person name="Kaster A.-K."/>
            <person name="Ovreas L."/>
            <person name="Rohde M."/>
            <person name="Galperin M.Y."/>
            <person name="Jogler C."/>
        </authorList>
    </citation>
    <scope>NUCLEOTIDE SEQUENCE [LARGE SCALE GENOMIC DNA]</scope>
    <source>
        <strain evidence="10 11">Poly30</strain>
    </source>
</reference>
<dbReference type="Proteomes" id="UP000320390">
    <property type="component" value="Chromosome"/>
</dbReference>
<evidence type="ECO:0000259" key="9">
    <source>
        <dbReference type="Pfam" id="PF01259"/>
    </source>
</evidence>
<evidence type="ECO:0000313" key="10">
    <source>
        <dbReference type="EMBL" id="QDV07396.1"/>
    </source>
</evidence>
<comment type="catalytic activity">
    <reaction evidence="7 8">
        <text>5-amino-1-(5-phospho-D-ribosyl)imidazole-4-carboxylate + L-aspartate + ATP = (2S)-2-[5-amino-1-(5-phospho-beta-D-ribosyl)imidazole-4-carboxamido]succinate + ADP + phosphate + 2 H(+)</text>
        <dbReference type="Rhea" id="RHEA:22628"/>
        <dbReference type="ChEBI" id="CHEBI:15378"/>
        <dbReference type="ChEBI" id="CHEBI:29991"/>
        <dbReference type="ChEBI" id="CHEBI:30616"/>
        <dbReference type="ChEBI" id="CHEBI:43474"/>
        <dbReference type="ChEBI" id="CHEBI:58443"/>
        <dbReference type="ChEBI" id="CHEBI:77657"/>
        <dbReference type="ChEBI" id="CHEBI:456216"/>
        <dbReference type="EC" id="6.3.2.6"/>
    </reaction>
</comment>
<dbReference type="Pfam" id="PF01259">
    <property type="entry name" value="SAICAR_synt"/>
    <property type="match status" value="1"/>
</dbReference>
<evidence type="ECO:0000256" key="5">
    <source>
        <dbReference type="ARBA" id="ARBA00022755"/>
    </source>
</evidence>
<keyword evidence="4 8" id="KW-0547">Nucleotide-binding</keyword>
<dbReference type="GO" id="GO:0006189">
    <property type="term" value="P:'de novo' IMP biosynthetic process"/>
    <property type="evidence" value="ECO:0007669"/>
    <property type="project" value="UniProtKB-UniRule"/>
</dbReference>
<feature type="domain" description="SAICAR synthetase/ADE2 N-terminal" evidence="9">
    <location>
        <begin position="18"/>
        <end position="269"/>
    </location>
</feature>
<keyword evidence="3 8" id="KW-0436">Ligase</keyword>
<dbReference type="InterPro" id="IPR028923">
    <property type="entry name" value="SAICAR_synt/ADE2_N"/>
</dbReference>